<feature type="region of interest" description="Disordered" evidence="9">
    <location>
        <begin position="145"/>
        <end position="179"/>
    </location>
</feature>
<sequence length="998" mass="114903">MMALVNLNSNNNVLQREKDKENERSEFLNNNKSKNFNSISGSKKDGKNDQNVGKQLQYVENQNHKNKKEKNFIRRKQKANNINIQRSPAATSKPQNVKNVETKMYENKDYRTSKHNNNNGNANSYHYQYDRNHLYSLGMQMQVGNQRSSPNRLLTPPSYRNMNLSPSTTESSSRINGNNNYDLSNFAQYPMLSSNDSQWFSDNQQKNHHRYSSQHYFDNNNWNQQYNWNSYSNHNQNYSYFNSSYEGHQHKTWRSSNSYSSNRSYRSPSSSPRPDAASSPLVRVEINQDVKRTSSPSPSSIHSQSSCLRRSLSKSSLNDRSSRASVNSSPDNISSELEYDSDSSKSCISSAKIKHKEWKNYNKKKSYKKYPIVYESRSAPDMSHFNEYRASSEYAQNSNRSTNYSENSSSCSNLNNINHNNTRSNTFYQQQQGFYGNQQLSINNWVSTLAGNMNNNLISNSLPQVVQMFSQDFPYESVNNGKNNSLDCNMNQKQYQKKEKSSGKELVSADSSIINSTTILNSSVPPAEPNNNYMMCPNPYIPFQQNVLQSRTKHVMNHVHKFNSATNNNNNNNKVQVPSPASVTPSIITPLSNVTPESFSYKSSLPFVKDAPKDLLNNSKWDSLSKDIWEKFMANQQSEAMYTKKINLWKFLYLNIKSQFPQYGLYMVGSTIAGFGTDSSDVDMCLVSKESPSCVDLRANAVFILSNIQSFLRNFPVFEEFHLIQARVPILRFHDIEHKIEVDLNYNNSVGIRNTHLLHCYAELDWRLRPLVLIVKLWAQFNNINDARNSTLSSYSLVLMVIHFLQCGTVPAVLPCLQKLFPDTFSANRDFTQINMNETFELEKSQNTETLGELFINFLAYYSKFDYSRYAISVRTASCLLIDHCRSARSPKNDMHQWKVLCIEEPFDLTNTARSVYDPEVFERIKVTFHSSWKLLSQNNRLDSVLSTPLFTPFYQQLHQSTEMPNIPIIITSPQTSNNRTNISQSQKKEAIELKDNH</sequence>
<evidence type="ECO:0000256" key="4">
    <source>
        <dbReference type="ARBA" id="ARBA00022490"/>
    </source>
</evidence>
<feature type="compositionally biased region" description="Basic and acidic residues" evidence="9">
    <location>
        <begin position="15"/>
        <end position="26"/>
    </location>
</feature>
<evidence type="ECO:0000256" key="2">
    <source>
        <dbReference type="ARBA" id="ARBA00001946"/>
    </source>
</evidence>
<dbReference type="VEuPathDB" id="VectorBase:CSON013906"/>
<feature type="compositionally biased region" description="Low complexity" evidence="9">
    <location>
        <begin position="397"/>
        <end position="415"/>
    </location>
</feature>
<evidence type="ECO:0000256" key="9">
    <source>
        <dbReference type="SAM" id="MobiDB-lite"/>
    </source>
</evidence>
<dbReference type="SUPFAM" id="SSF81631">
    <property type="entry name" value="PAP/OAS1 substrate-binding domain"/>
    <property type="match status" value="1"/>
</dbReference>
<dbReference type="Pfam" id="PF22600">
    <property type="entry name" value="MTPAP-like_central"/>
    <property type="match status" value="1"/>
</dbReference>
<reference evidence="13" key="2">
    <citation type="submission" date="2018-07" db="EMBL/GenBank/DDBJ databases">
        <authorList>
            <person name="Quirk P.G."/>
            <person name="Krulwich T.A."/>
        </authorList>
    </citation>
    <scope>NUCLEOTIDE SEQUENCE</scope>
</reference>
<feature type="compositionally biased region" description="Polar residues" evidence="9">
    <location>
        <begin position="972"/>
        <end position="986"/>
    </location>
</feature>
<feature type="compositionally biased region" description="Polar residues" evidence="9">
    <location>
        <begin position="326"/>
        <end position="335"/>
    </location>
</feature>
<dbReference type="SUPFAM" id="SSF81301">
    <property type="entry name" value="Nucleotidyltransferase"/>
    <property type="match status" value="1"/>
</dbReference>
<keyword evidence="7" id="KW-0460">Magnesium</keyword>
<evidence type="ECO:0000256" key="5">
    <source>
        <dbReference type="ARBA" id="ARBA00022679"/>
    </source>
</evidence>
<keyword evidence="6" id="KW-0479">Metal-binding</keyword>
<evidence type="ECO:0000313" key="12">
    <source>
        <dbReference type="EMBL" id="SSX06465.1"/>
    </source>
</evidence>
<dbReference type="AlphaFoldDB" id="A0A336KST5"/>
<gene>
    <name evidence="12" type="primary">CSON013906</name>
</gene>
<feature type="compositionally biased region" description="Basic and acidic residues" evidence="9">
    <location>
        <begin position="987"/>
        <end position="998"/>
    </location>
</feature>
<organism evidence="12">
    <name type="scientific">Culicoides sonorensis</name>
    <name type="common">Biting midge</name>
    <dbReference type="NCBI Taxonomy" id="179676"/>
    <lineage>
        <taxon>Eukaryota</taxon>
        <taxon>Metazoa</taxon>
        <taxon>Ecdysozoa</taxon>
        <taxon>Arthropoda</taxon>
        <taxon>Hexapoda</taxon>
        <taxon>Insecta</taxon>
        <taxon>Pterygota</taxon>
        <taxon>Neoptera</taxon>
        <taxon>Endopterygota</taxon>
        <taxon>Diptera</taxon>
        <taxon>Nematocera</taxon>
        <taxon>Chironomoidea</taxon>
        <taxon>Ceratopogonidae</taxon>
        <taxon>Ceratopogoninae</taxon>
        <taxon>Culicoides</taxon>
        <taxon>Monoculicoides</taxon>
    </lineage>
</organism>
<feature type="compositionally biased region" description="Low complexity" evidence="9">
    <location>
        <begin position="1"/>
        <end position="14"/>
    </location>
</feature>
<comment type="subcellular location">
    <subcellularLocation>
        <location evidence="3">Cytoplasm</location>
    </subcellularLocation>
</comment>
<name>A0A336KST5_CULSO</name>
<dbReference type="EMBL" id="UFQS01000733">
    <property type="protein sequence ID" value="SSX06465.1"/>
    <property type="molecule type" value="Genomic_DNA"/>
</dbReference>
<dbReference type="Gene3D" id="1.10.1410.10">
    <property type="match status" value="1"/>
</dbReference>
<dbReference type="GO" id="GO:0005737">
    <property type="term" value="C:cytoplasm"/>
    <property type="evidence" value="ECO:0007669"/>
    <property type="project" value="UniProtKB-SubCell"/>
</dbReference>
<feature type="domain" description="PAP-associated" evidence="10">
    <location>
        <begin position="850"/>
        <end position="911"/>
    </location>
</feature>
<evidence type="ECO:0000256" key="3">
    <source>
        <dbReference type="ARBA" id="ARBA00004496"/>
    </source>
</evidence>
<comment type="cofactor">
    <cofactor evidence="2">
        <name>Mg(2+)</name>
        <dbReference type="ChEBI" id="CHEBI:18420"/>
    </cofactor>
</comment>
<dbReference type="GO" id="GO:1990817">
    <property type="term" value="F:poly(A) RNA polymerase activity"/>
    <property type="evidence" value="ECO:0007669"/>
    <property type="project" value="TreeGrafter"/>
</dbReference>
<dbReference type="InterPro" id="IPR054708">
    <property type="entry name" value="MTPAP-like_central"/>
</dbReference>
<evidence type="ECO:0000256" key="7">
    <source>
        <dbReference type="ARBA" id="ARBA00022842"/>
    </source>
</evidence>
<reference evidence="12" key="1">
    <citation type="submission" date="2018-04" db="EMBL/GenBank/DDBJ databases">
        <authorList>
            <person name="Go L.Y."/>
            <person name="Mitchell J.A."/>
        </authorList>
    </citation>
    <scope>NUCLEOTIDE SEQUENCE</scope>
    <source>
        <tissue evidence="12">Whole organism</tissue>
    </source>
</reference>
<dbReference type="PANTHER" id="PTHR12271">
    <property type="entry name" value="POLY A POLYMERASE CID PAP -RELATED"/>
    <property type="match status" value="1"/>
</dbReference>
<dbReference type="PANTHER" id="PTHR12271:SF40">
    <property type="entry name" value="POLY(A) RNA POLYMERASE GLD2"/>
    <property type="match status" value="1"/>
</dbReference>
<keyword evidence="4" id="KW-0963">Cytoplasm</keyword>
<dbReference type="GO" id="GO:0046872">
    <property type="term" value="F:metal ion binding"/>
    <property type="evidence" value="ECO:0007669"/>
    <property type="project" value="UniProtKB-KW"/>
</dbReference>
<keyword evidence="5" id="KW-0808">Transferase</keyword>
<dbReference type="InterPro" id="IPR002058">
    <property type="entry name" value="PAP_assoc"/>
</dbReference>
<protein>
    <submittedName>
        <fullName evidence="12">CSON013906 protein</fullName>
    </submittedName>
</protein>
<dbReference type="InterPro" id="IPR043519">
    <property type="entry name" value="NT_sf"/>
</dbReference>
<comment type="cofactor">
    <cofactor evidence="1">
        <name>Mn(2+)</name>
        <dbReference type="ChEBI" id="CHEBI:29035"/>
    </cofactor>
</comment>
<evidence type="ECO:0000259" key="11">
    <source>
        <dbReference type="Pfam" id="PF22600"/>
    </source>
</evidence>
<dbReference type="Gene3D" id="3.30.460.10">
    <property type="entry name" value="Beta Polymerase, domain 2"/>
    <property type="match status" value="1"/>
</dbReference>
<comment type="similarity">
    <text evidence="8">Belongs to the DNA polymerase type-B-like family. GLD2 subfamily.</text>
</comment>
<feature type="compositionally biased region" description="Low complexity" evidence="9">
    <location>
        <begin position="29"/>
        <end position="41"/>
    </location>
</feature>
<evidence type="ECO:0000259" key="10">
    <source>
        <dbReference type="Pfam" id="PF03828"/>
    </source>
</evidence>
<evidence type="ECO:0000256" key="1">
    <source>
        <dbReference type="ARBA" id="ARBA00001936"/>
    </source>
</evidence>
<accession>A0A336KST5</accession>
<evidence type="ECO:0000256" key="6">
    <source>
        <dbReference type="ARBA" id="ARBA00022723"/>
    </source>
</evidence>
<dbReference type="Pfam" id="PF03828">
    <property type="entry name" value="PAP_assoc"/>
    <property type="match status" value="1"/>
</dbReference>
<feature type="domain" description="Poly(A) RNA polymerase mitochondrial-like central palm" evidence="11">
    <location>
        <begin position="624"/>
        <end position="762"/>
    </location>
</feature>
<proteinExistence type="inferred from homology"/>
<feature type="region of interest" description="Disordered" evidence="9">
    <location>
        <begin position="972"/>
        <end position="998"/>
    </location>
</feature>
<dbReference type="EMBL" id="UFQT01000733">
    <property type="protein sequence ID" value="SSX26814.1"/>
    <property type="molecule type" value="Genomic_DNA"/>
</dbReference>
<feature type="region of interest" description="Disordered" evidence="9">
    <location>
        <begin position="394"/>
        <end position="415"/>
    </location>
</feature>
<feature type="region of interest" description="Disordered" evidence="9">
    <location>
        <begin position="1"/>
        <end position="51"/>
    </location>
</feature>
<feature type="region of interest" description="Disordered" evidence="9">
    <location>
        <begin position="251"/>
        <end position="339"/>
    </location>
</feature>
<dbReference type="GO" id="GO:0031123">
    <property type="term" value="P:RNA 3'-end processing"/>
    <property type="evidence" value="ECO:0007669"/>
    <property type="project" value="TreeGrafter"/>
</dbReference>
<feature type="compositionally biased region" description="Low complexity" evidence="9">
    <location>
        <begin position="254"/>
        <end position="280"/>
    </location>
</feature>
<feature type="compositionally biased region" description="Low complexity" evidence="9">
    <location>
        <begin position="294"/>
        <end position="325"/>
    </location>
</feature>
<evidence type="ECO:0000313" key="13">
    <source>
        <dbReference type="EMBL" id="SSX26814.1"/>
    </source>
</evidence>
<dbReference type="CDD" id="cd05402">
    <property type="entry name" value="NT_PAP_TUTase"/>
    <property type="match status" value="1"/>
</dbReference>
<evidence type="ECO:0000256" key="8">
    <source>
        <dbReference type="ARBA" id="ARBA00038491"/>
    </source>
</evidence>